<proteinExistence type="inferred from homology"/>
<comment type="caution">
    <text evidence="12">The sequence shown here is derived from an EMBL/GenBank/DDBJ whole genome shotgun (WGS) entry which is preliminary data.</text>
</comment>
<keyword evidence="8 11" id="KW-0808">Transferase</keyword>
<keyword evidence="5 11" id="KW-0444">Lipid biosynthesis</keyword>
<evidence type="ECO:0000313" key="13">
    <source>
        <dbReference type="Proteomes" id="UP000248311"/>
    </source>
</evidence>
<gene>
    <name evidence="11" type="primary">lpxB</name>
    <name evidence="12" type="ORF">DFP88_101886</name>
</gene>
<reference evidence="12 13" key="1">
    <citation type="submission" date="2018-06" db="EMBL/GenBank/DDBJ databases">
        <title>Genomic Encyclopedia of Type Strains, Phase III (KMG-III): the genomes of soil and plant-associated and newly described type strains.</title>
        <authorList>
            <person name="Whitman W."/>
        </authorList>
    </citation>
    <scope>NUCLEOTIDE SEQUENCE [LARGE SCALE GENOMIC DNA]</scope>
    <source>
        <strain evidence="12 13">CECT 9025</strain>
    </source>
</reference>
<dbReference type="Pfam" id="PF02684">
    <property type="entry name" value="LpxB"/>
    <property type="match status" value="1"/>
</dbReference>
<evidence type="ECO:0000256" key="7">
    <source>
        <dbReference type="ARBA" id="ARBA00022676"/>
    </source>
</evidence>
<dbReference type="Proteomes" id="UP000248311">
    <property type="component" value="Unassembled WGS sequence"/>
</dbReference>
<dbReference type="PANTHER" id="PTHR30372">
    <property type="entry name" value="LIPID-A-DISACCHARIDE SYNTHASE"/>
    <property type="match status" value="1"/>
</dbReference>
<evidence type="ECO:0000256" key="11">
    <source>
        <dbReference type="HAMAP-Rule" id="MF_00392"/>
    </source>
</evidence>
<sequence length="384" mass="40907">MTRVFVIAGEPSGDRLGGAAMAGLRQLEPEITFSGVGGPQMAAQGLQSRFDMEELSVMGLAEVLPRLRPLLRRIEETAQAAIAERPDVLLTIDSPDFCLRVAARVRAAAPGIRTVHYVAPSVWAWRPKRAVKMARHIDEVLALLPFEPPYMQAAGMDCTFVGHPVVAEPVASPAAVRAFRETYAGDGPLILALPGSRRGEVTRLMPRFGATLARVLAQRPGARVVLPMAAPVAGLVREMAQDWPQVHLLDPAAPDAEEVKRAAFAAADVALAASGTVSLELAAADTPMVIGYDAAWLTRQIIGRMMRIDTVTLVNLVSETRAVPEFIGAACRPEAMAEALLQQIADPAPQRAALSLTMERLGRDGPPPGLRAARALLEGLRGAG</sequence>
<evidence type="ECO:0000256" key="4">
    <source>
        <dbReference type="ARBA" id="ARBA00020902"/>
    </source>
</evidence>
<dbReference type="PANTHER" id="PTHR30372:SF4">
    <property type="entry name" value="LIPID-A-DISACCHARIDE SYNTHASE, MITOCHONDRIAL-RELATED"/>
    <property type="match status" value="1"/>
</dbReference>
<evidence type="ECO:0000256" key="3">
    <source>
        <dbReference type="ARBA" id="ARBA00012687"/>
    </source>
</evidence>
<evidence type="ECO:0000256" key="6">
    <source>
        <dbReference type="ARBA" id="ARBA00022556"/>
    </source>
</evidence>
<dbReference type="InterPro" id="IPR003835">
    <property type="entry name" value="Glyco_trans_19"/>
</dbReference>
<dbReference type="RefSeq" id="WP_281268146.1">
    <property type="nucleotide sequence ID" value="NZ_QJTE01000001.1"/>
</dbReference>
<evidence type="ECO:0000256" key="1">
    <source>
        <dbReference type="ARBA" id="ARBA00002056"/>
    </source>
</evidence>
<dbReference type="EC" id="2.4.1.182" evidence="3 11"/>
<keyword evidence="7 11" id="KW-0328">Glycosyltransferase</keyword>
<dbReference type="EMBL" id="QJTE01000001">
    <property type="protein sequence ID" value="PYE86209.1"/>
    <property type="molecule type" value="Genomic_DNA"/>
</dbReference>
<dbReference type="GO" id="GO:0008915">
    <property type="term" value="F:lipid-A-disaccharide synthase activity"/>
    <property type="evidence" value="ECO:0007669"/>
    <property type="project" value="UniProtKB-UniRule"/>
</dbReference>
<organism evidence="12 13">
    <name type="scientific">Pseudoroseicyclus aestuarii</name>
    <dbReference type="NCBI Taxonomy" id="1795041"/>
    <lineage>
        <taxon>Bacteria</taxon>
        <taxon>Pseudomonadati</taxon>
        <taxon>Pseudomonadota</taxon>
        <taxon>Alphaproteobacteria</taxon>
        <taxon>Rhodobacterales</taxon>
        <taxon>Paracoccaceae</taxon>
        <taxon>Pseudoroseicyclus</taxon>
    </lineage>
</organism>
<dbReference type="GO" id="GO:0009245">
    <property type="term" value="P:lipid A biosynthetic process"/>
    <property type="evidence" value="ECO:0007669"/>
    <property type="project" value="UniProtKB-UniRule"/>
</dbReference>
<protein>
    <recommendedName>
        <fullName evidence="4 11">Lipid-A-disaccharide synthase</fullName>
        <ecNumber evidence="3 11">2.4.1.182</ecNumber>
    </recommendedName>
</protein>
<dbReference type="GO" id="GO:0016020">
    <property type="term" value="C:membrane"/>
    <property type="evidence" value="ECO:0007669"/>
    <property type="project" value="GOC"/>
</dbReference>
<dbReference type="HAMAP" id="MF_00392">
    <property type="entry name" value="LpxB"/>
    <property type="match status" value="1"/>
</dbReference>
<evidence type="ECO:0000256" key="8">
    <source>
        <dbReference type="ARBA" id="ARBA00022679"/>
    </source>
</evidence>
<evidence type="ECO:0000256" key="2">
    <source>
        <dbReference type="ARBA" id="ARBA00007868"/>
    </source>
</evidence>
<keyword evidence="9 11" id="KW-0443">Lipid metabolism</keyword>
<keyword evidence="6 11" id="KW-0441">Lipid A biosynthesis</keyword>
<dbReference type="GO" id="GO:0005543">
    <property type="term" value="F:phospholipid binding"/>
    <property type="evidence" value="ECO:0007669"/>
    <property type="project" value="TreeGrafter"/>
</dbReference>
<dbReference type="NCBIfam" id="TIGR00215">
    <property type="entry name" value="lpxB"/>
    <property type="match status" value="1"/>
</dbReference>
<comment type="pathway">
    <text evidence="11">Bacterial outer membrane biogenesis; LPS lipid A biosynthesis.</text>
</comment>
<keyword evidence="13" id="KW-1185">Reference proteome</keyword>
<evidence type="ECO:0000256" key="9">
    <source>
        <dbReference type="ARBA" id="ARBA00023098"/>
    </source>
</evidence>
<dbReference type="UniPathway" id="UPA00973"/>
<evidence type="ECO:0000256" key="5">
    <source>
        <dbReference type="ARBA" id="ARBA00022516"/>
    </source>
</evidence>
<accession>A0A318T0Q2</accession>
<evidence type="ECO:0000313" key="12">
    <source>
        <dbReference type="EMBL" id="PYE86209.1"/>
    </source>
</evidence>
<dbReference type="AlphaFoldDB" id="A0A318T0Q2"/>
<comment type="similarity">
    <text evidence="2 11">Belongs to the LpxB family.</text>
</comment>
<comment type="catalytic activity">
    <reaction evidence="10 11">
        <text>a lipid X + a UDP-2-N,3-O-bis[(3R)-3-hydroxyacyl]-alpha-D-glucosamine = a lipid A disaccharide + UDP + H(+)</text>
        <dbReference type="Rhea" id="RHEA:67828"/>
        <dbReference type="ChEBI" id="CHEBI:15378"/>
        <dbReference type="ChEBI" id="CHEBI:58223"/>
        <dbReference type="ChEBI" id="CHEBI:137748"/>
        <dbReference type="ChEBI" id="CHEBI:176338"/>
        <dbReference type="ChEBI" id="CHEBI:176343"/>
        <dbReference type="EC" id="2.4.1.182"/>
    </reaction>
</comment>
<dbReference type="SUPFAM" id="SSF53756">
    <property type="entry name" value="UDP-Glycosyltransferase/glycogen phosphorylase"/>
    <property type="match status" value="1"/>
</dbReference>
<comment type="function">
    <text evidence="1 11">Condensation of UDP-2,3-diacylglucosamine and 2,3-diacylglucosamine-1-phosphate to form lipid A disaccharide, a precursor of lipid A, a phosphorylated glycolipid that anchors the lipopolysaccharide to the outer membrane of the cell.</text>
</comment>
<evidence type="ECO:0000256" key="10">
    <source>
        <dbReference type="ARBA" id="ARBA00048975"/>
    </source>
</evidence>
<name>A0A318T0Q2_9RHOB</name>